<accession>A0A0F9CIF3</accession>
<sequence>RQIDSQITTKTRTTDTTKKILNLDKQYNFNGIGIDDSGVGGGVFDQLYDNDQTKRKVKGLNNASKPIDWKTKKEKIINYS</sequence>
<gene>
    <name evidence="1" type="ORF">LCGC14_2319090</name>
</gene>
<comment type="caution">
    <text evidence="1">The sequence shown here is derived from an EMBL/GenBank/DDBJ whole genome shotgun (WGS) entry which is preliminary data.</text>
</comment>
<organism evidence="1">
    <name type="scientific">marine sediment metagenome</name>
    <dbReference type="NCBI Taxonomy" id="412755"/>
    <lineage>
        <taxon>unclassified sequences</taxon>
        <taxon>metagenomes</taxon>
        <taxon>ecological metagenomes</taxon>
    </lineage>
</organism>
<protein>
    <submittedName>
        <fullName evidence="1">Uncharacterized protein</fullName>
    </submittedName>
</protein>
<feature type="non-terminal residue" evidence="1">
    <location>
        <position position="1"/>
    </location>
</feature>
<dbReference type="AlphaFoldDB" id="A0A0F9CIF3"/>
<evidence type="ECO:0000313" key="1">
    <source>
        <dbReference type="EMBL" id="KKL49078.1"/>
    </source>
</evidence>
<name>A0A0F9CIF3_9ZZZZ</name>
<reference evidence="1" key="1">
    <citation type="journal article" date="2015" name="Nature">
        <title>Complex archaea that bridge the gap between prokaryotes and eukaryotes.</title>
        <authorList>
            <person name="Spang A."/>
            <person name="Saw J.H."/>
            <person name="Jorgensen S.L."/>
            <person name="Zaremba-Niedzwiedzka K."/>
            <person name="Martijn J."/>
            <person name="Lind A.E."/>
            <person name="van Eijk R."/>
            <person name="Schleper C."/>
            <person name="Guy L."/>
            <person name="Ettema T.J."/>
        </authorList>
    </citation>
    <scope>NUCLEOTIDE SEQUENCE</scope>
</reference>
<dbReference type="EMBL" id="LAZR01033090">
    <property type="protein sequence ID" value="KKL49078.1"/>
    <property type="molecule type" value="Genomic_DNA"/>
</dbReference>
<dbReference type="Gene3D" id="3.30.420.240">
    <property type="match status" value="1"/>
</dbReference>
<proteinExistence type="predicted"/>